<keyword evidence="2" id="KW-0808">Transferase</keyword>
<gene>
    <name evidence="2" type="ORF">GCU60_10560</name>
</gene>
<sequence>MELVRLDRAVLRALADGDLATAEAGAPVPLSPYLAGEECRWVWSIRAAQVLVDPPSLDWITRVVWDPARRLAVGKAGFHGPPDAAGMVEVGYSIDPAHRRQGYARAALRAMLARAAAEPAVATVRASIAPDNVVSRDLVLGEGFVEVGEQVDEEDGLEIVYEVAAGTHLG</sequence>
<dbReference type="PROSITE" id="PS51186">
    <property type="entry name" value="GNAT"/>
    <property type="match status" value="1"/>
</dbReference>
<feature type="domain" description="N-acetyltransferase" evidence="1">
    <location>
        <begin position="9"/>
        <end position="166"/>
    </location>
</feature>
<protein>
    <submittedName>
        <fullName evidence="2">GNAT family N-acetyltransferase</fullName>
    </submittedName>
</protein>
<organism evidence="2 3">
    <name type="scientific">Blastococcus saxobsidens</name>
    <dbReference type="NCBI Taxonomy" id="138336"/>
    <lineage>
        <taxon>Bacteria</taxon>
        <taxon>Bacillati</taxon>
        <taxon>Actinomycetota</taxon>
        <taxon>Actinomycetes</taxon>
        <taxon>Geodermatophilales</taxon>
        <taxon>Geodermatophilaceae</taxon>
        <taxon>Blastococcus</taxon>
    </lineage>
</organism>
<dbReference type="InterPro" id="IPR016181">
    <property type="entry name" value="Acyl_CoA_acyltransferase"/>
</dbReference>
<proteinExistence type="predicted"/>
<evidence type="ECO:0000313" key="2">
    <source>
        <dbReference type="EMBL" id="NEK86197.1"/>
    </source>
</evidence>
<dbReference type="SUPFAM" id="SSF55729">
    <property type="entry name" value="Acyl-CoA N-acyltransferases (Nat)"/>
    <property type="match status" value="1"/>
</dbReference>
<dbReference type="PANTHER" id="PTHR43792">
    <property type="entry name" value="GNAT FAMILY, PUTATIVE (AFU_ORTHOLOGUE AFUA_3G00765)-RELATED-RELATED"/>
    <property type="match status" value="1"/>
</dbReference>
<dbReference type="EMBL" id="JAAGWG010000013">
    <property type="protein sequence ID" value="NEK86197.1"/>
    <property type="molecule type" value="Genomic_DNA"/>
</dbReference>
<dbReference type="GO" id="GO:0016747">
    <property type="term" value="F:acyltransferase activity, transferring groups other than amino-acyl groups"/>
    <property type="evidence" value="ECO:0007669"/>
    <property type="project" value="InterPro"/>
</dbReference>
<dbReference type="AlphaFoldDB" id="A0A6L9W299"/>
<name>A0A6L9W299_9ACTN</name>
<reference evidence="2 3" key="1">
    <citation type="submission" date="2019-12" db="EMBL/GenBank/DDBJ databases">
        <title>the WGS of Blastococcus saxobsidens 67B17.</title>
        <authorList>
            <person name="Jiang Z."/>
        </authorList>
    </citation>
    <scope>NUCLEOTIDE SEQUENCE [LARGE SCALE GENOMIC DNA]</scope>
    <source>
        <strain evidence="2 3">67B17</strain>
    </source>
</reference>
<evidence type="ECO:0000259" key="1">
    <source>
        <dbReference type="PROSITE" id="PS51186"/>
    </source>
</evidence>
<dbReference type="InterPro" id="IPR051531">
    <property type="entry name" value="N-acetyltransferase"/>
</dbReference>
<dbReference type="InterPro" id="IPR000182">
    <property type="entry name" value="GNAT_dom"/>
</dbReference>
<evidence type="ECO:0000313" key="3">
    <source>
        <dbReference type="Proteomes" id="UP000479241"/>
    </source>
</evidence>
<dbReference type="Pfam" id="PF13302">
    <property type="entry name" value="Acetyltransf_3"/>
    <property type="match status" value="1"/>
</dbReference>
<accession>A0A6L9W299</accession>
<dbReference type="Gene3D" id="3.40.630.30">
    <property type="match status" value="1"/>
</dbReference>
<comment type="caution">
    <text evidence="2">The sequence shown here is derived from an EMBL/GenBank/DDBJ whole genome shotgun (WGS) entry which is preliminary data.</text>
</comment>
<dbReference type="PANTHER" id="PTHR43792:SF13">
    <property type="entry name" value="ACETYLTRANSFERASE"/>
    <property type="match status" value="1"/>
</dbReference>
<dbReference type="Proteomes" id="UP000479241">
    <property type="component" value="Unassembled WGS sequence"/>
</dbReference>